<reference evidence="1 2" key="1">
    <citation type="submission" date="2018-05" db="EMBL/GenBank/DDBJ databases">
        <title>Marinifilum breve JC075T sp. nov., a marine bacterium isolated from Yongle Blue Hole in the South China Sea.</title>
        <authorList>
            <person name="Fu T."/>
        </authorList>
    </citation>
    <scope>NUCLEOTIDE SEQUENCE [LARGE SCALE GENOMIC DNA]</scope>
    <source>
        <strain evidence="1 2">JC075</strain>
    </source>
</reference>
<proteinExistence type="predicted"/>
<evidence type="ECO:0000313" key="1">
    <source>
        <dbReference type="EMBL" id="PXY02024.1"/>
    </source>
</evidence>
<comment type="caution">
    <text evidence="1">The sequence shown here is derived from an EMBL/GenBank/DDBJ whole genome shotgun (WGS) entry which is preliminary data.</text>
</comment>
<dbReference type="EMBL" id="QFLI01000002">
    <property type="protein sequence ID" value="PXY02024.1"/>
    <property type="molecule type" value="Genomic_DNA"/>
</dbReference>
<dbReference type="OrthoDB" id="1115882at2"/>
<accession>A0A2V4ADC9</accession>
<protein>
    <recommendedName>
        <fullName evidence="3">Adhesin domain-containing protein</fullName>
    </recommendedName>
</protein>
<dbReference type="RefSeq" id="WP_110359658.1">
    <property type="nucleotide sequence ID" value="NZ_QFLI01000002.1"/>
</dbReference>
<keyword evidence="2" id="KW-1185">Reference proteome</keyword>
<gene>
    <name evidence="1" type="ORF">DF185_05090</name>
</gene>
<organism evidence="1 2">
    <name type="scientific">Marinifilum breve</name>
    <dbReference type="NCBI Taxonomy" id="2184082"/>
    <lineage>
        <taxon>Bacteria</taxon>
        <taxon>Pseudomonadati</taxon>
        <taxon>Bacteroidota</taxon>
        <taxon>Bacteroidia</taxon>
        <taxon>Marinilabiliales</taxon>
        <taxon>Marinifilaceae</taxon>
    </lineage>
</organism>
<evidence type="ECO:0000313" key="2">
    <source>
        <dbReference type="Proteomes" id="UP000248079"/>
    </source>
</evidence>
<dbReference type="Proteomes" id="UP000248079">
    <property type="component" value="Unassembled WGS sequence"/>
</dbReference>
<name>A0A2V4ADC9_9BACT</name>
<evidence type="ECO:0008006" key="3">
    <source>
        <dbReference type="Google" id="ProtNLM"/>
    </source>
</evidence>
<dbReference type="AlphaFoldDB" id="A0A2V4ADC9"/>
<sequence length="232" mass="26475">MKKSIYITLLFMMTTVFTYGQKIVEKSVKISSDEKISLEFKFADDIKISTWDKNEVYVKASVNINENEDNDAFRFNVNSFSKGIEIESEIENMEDLHRTTIIQREQSKDGKTETITTNSIDMELFFEIKLPRDARLSINTISGNISIVGLQSKMEIETISGFIDLSLPSKQQADLVLNTITGEMYTDFELNTKNKGELKHYRNGKFSTSLNGGGEEIFLKTISGDIFLRKDK</sequence>